<dbReference type="PRINTS" id="PR00126">
    <property type="entry name" value="ATPASEGAMMA"/>
</dbReference>
<dbReference type="PANTHER" id="PTHR11693:SF22">
    <property type="entry name" value="ATP SYNTHASE SUBUNIT GAMMA, MITOCHONDRIAL"/>
    <property type="match status" value="1"/>
</dbReference>
<evidence type="ECO:0000313" key="11">
    <source>
        <dbReference type="EMBL" id="NIZ61723.1"/>
    </source>
</evidence>
<keyword evidence="6 10" id="KW-0406">Ion transport</keyword>
<dbReference type="InterPro" id="IPR023632">
    <property type="entry name" value="ATP_synth_F1_gsu_CS"/>
</dbReference>
<evidence type="ECO:0000256" key="6">
    <source>
        <dbReference type="ARBA" id="ARBA00023065"/>
    </source>
</evidence>
<dbReference type="InterPro" id="IPR000131">
    <property type="entry name" value="ATP_synth_F1_gsu"/>
</dbReference>
<dbReference type="PROSITE" id="PS00153">
    <property type="entry name" value="ATPASE_GAMMA"/>
    <property type="match status" value="1"/>
</dbReference>
<sequence length="291" mass="31317">MPNLKDLKNRIESVKSTRKITKAMQMVAAAKLRRAQEAAEESRPYTKRFNAVMAGLAASVGGSDSAPLLLRGTGSDQTHLLVVMTSERGLCGGFNSSIAKLARQKAEELKAAGKTVKILTVGKKGRDSLKRDLGDCYVGHVDLSEVKRVGYVNAQDIAQDVLGRFDAGEFDVATLFYSQFVNVVSQIPTAQQIIPASFEANEGESDGAVYDYEPSEEAILADLLPRGVATQIFAALLENGASEQGARMSAMDNATRNAGDMIDKLTIEFNRSRQAVITNELIEIISGAEAL</sequence>
<keyword evidence="10" id="KW-1003">Cell membrane</keyword>
<dbReference type="CDD" id="cd12151">
    <property type="entry name" value="F1-ATPase_gamma"/>
    <property type="match status" value="1"/>
</dbReference>
<name>A0ABX0W9Z4_9RHOB</name>
<dbReference type="PANTHER" id="PTHR11693">
    <property type="entry name" value="ATP SYNTHASE GAMMA CHAIN"/>
    <property type="match status" value="1"/>
</dbReference>
<dbReference type="RefSeq" id="WP_167684360.1">
    <property type="nucleotide sequence ID" value="NZ_QHLQ01000011.1"/>
</dbReference>
<dbReference type="NCBIfam" id="NF004146">
    <property type="entry name" value="PRK05621.1-4"/>
    <property type="match status" value="1"/>
</dbReference>
<dbReference type="Gene3D" id="1.10.287.80">
    <property type="entry name" value="ATP synthase, gamma subunit, helix hairpin domain"/>
    <property type="match status" value="1"/>
</dbReference>
<evidence type="ECO:0000256" key="3">
    <source>
        <dbReference type="ARBA" id="ARBA00007681"/>
    </source>
</evidence>
<comment type="function">
    <text evidence="1 10">Produces ATP from ADP in the presence of a proton gradient across the membrane. The gamma chain is believed to be important in regulating ATPase activity and the flow of protons through the CF(0) complex.</text>
</comment>
<comment type="subcellular location">
    <subcellularLocation>
        <location evidence="10">Cell membrane</location>
        <topology evidence="10">Peripheral membrane protein</topology>
    </subcellularLocation>
    <subcellularLocation>
        <location evidence="2">Membrane</location>
        <topology evidence="2">Peripheral membrane protein</topology>
    </subcellularLocation>
</comment>
<keyword evidence="12" id="KW-1185">Reference proteome</keyword>
<evidence type="ECO:0000256" key="9">
    <source>
        <dbReference type="ARBA" id="ARBA00023310"/>
    </source>
</evidence>
<dbReference type="SUPFAM" id="SSF52943">
    <property type="entry name" value="ATP synthase (F1-ATPase), gamma subunit"/>
    <property type="match status" value="1"/>
</dbReference>
<protein>
    <recommendedName>
        <fullName evidence="10">ATP synthase gamma chain</fullName>
    </recommendedName>
    <alternativeName>
        <fullName evidence="10">ATP synthase F1 sector gamma subunit</fullName>
    </alternativeName>
    <alternativeName>
        <fullName evidence="10">F-ATPase gamma subunit</fullName>
    </alternativeName>
</protein>
<evidence type="ECO:0000256" key="1">
    <source>
        <dbReference type="ARBA" id="ARBA00003456"/>
    </source>
</evidence>
<evidence type="ECO:0000256" key="8">
    <source>
        <dbReference type="ARBA" id="ARBA00023196"/>
    </source>
</evidence>
<dbReference type="InterPro" id="IPR035968">
    <property type="entry name" value="ATP_synth_F1_ATPase_gsu"/>
</dbReference>
<dbReference type="PIRSF" id="PIRSF039089">
    <property type="entry name" value="ATP_synthase_gamma"/>
    <property type="match status" value="1"/>
</dbReference>
<evidence type="ECO:0000256" key="4">
    <source>
        <dbReference type="ARBA" id="ARBA00022448"/>
    </source>
</evidence>
<comment type="subunit">
    <text evidence="10">F-type ATPases have 2 components, CF(1) - the catalytic core - and CF(0) - the membrane proton channel. CF(1) has five subunits: alpha(3), beta(3), gamma(1), delta(1), epsilon(1). CF(0) has three main subunits: a, b and c.</text>
</comment>
<proteinExistence type="inferred from homology"/>
<keyword evidence="7 10" id="KW-0472">Membrane</keyword>
<keyword evidence="9 10" id="KW-0066">ATP synthesis</keyword>
<comment type="caution">
    <text evidence="11">The sequence shown here is derived from an EMBL/GenBank/DDBJ whole genome shotgun (WGS) entry which is preliminary data.</text>
</comment>
<keyword evidence="8 10" id="KW-0139">CF(1)</keyword>
<evidence type="ECO:0000256" key="7">
    <source>
        <dbReference type="ARBA" id="ARBA00023136"/>
    </source>
</evidence>
<accession>A0ABX0W9Z4</accession>
<evidence type="ECO:0000313" key="12">
    <source>
        <dbReference type="Proteomes" id="UP001429564"/>
    </source>
</evidence>
<dbReference type="Gene3D" id="3.40.1380.10">
    <property type="match status" value="1"/>
</dbReference>
<dbReference type="EMBL" id="QHLQ01000011">
    <property type="protein sequence ID" value="NIZ61723.1"/>
    <property type="molecule type" value="Genomic_DNA"/>
</dbReference>
<dbReference type="NCBIfam" id="TIGR01146">
    <property type="entry name" value="ATPsyn_F1gamma"/>
    <property type="match status" value="1"/>
</dbReference>
<keyword evidence="4 10" id="KW-0813">Transport</keyword>
<keyword evidence="5 10" id="KW-0375">Hydrogen ion transport</keyword>
<dbReference type="Pfam" id="PF00231">
    <property type="entry name" value="ATP-synt"/>
    <property type="match status" value="1"/>
</dbReference>
<organism evidence="11 12">
    <name type="scientific">Parasedimentitalea denitrificans</name>
    <dbReference type="NCBI Taxonomy" id="2211118"/>
    <lineage>
        <taxon>Bacteria</taxon>
        <taxon>Pseudomonadati</taxon>
        <taxon>Pseudomonadota</taxon>
        <taxon>Alphaproteobacteria</taxon>
        <taxon>Rhodobacterales</taxon>
        <taxon>Paracoccaceae</taxon>
        <taxon>Parasedimentitalea</taxon>
    </lineage>
</organism>
<evidence type="ECO:0000256" key="10">
    <source>
        <dbReference type="HAMAP-Rule" id="MF_00815"/>
    </source>
</evidence>
<reference evidence="11 12" key="1">
    <citation type="submission" date="2018-05" db="EMBL/GenBank/DDBJ databases">
        <authorList>
            <person name="Zhang Y.-J."/>
        </authorList>
    </citation>
    <scope>NUCLEOTIDE SEQUENCE [LARGE SCALE GENOMIC DNA]</scope>
    <source>
        <strain evidence="11 12">CY04</strain>
    </source>
</reference>
<dbReference type="HAMAP" id="MF_00815">
    <property type="entry name" value="ATP_synth_gamma_bact"/>
    <property type="match status" value="1"/>
</dbReference>
<evidence type="ECO:0000256" key="2">
    <source>
        <dbReference type="ARBA" id="ARBA00004170"/>
    </source>
</evidence>
<dbReference type="Proteomes" id="UP001429564">
    <property type="component" value="Unassembled WGS sequence"/>
</dbReference>
<evidence type="ECO:0000256" key="5">
    <source>
        <dbReference type="ARBA" id="ARBA00022781"/>
    </source>
</evidence>
<comment type="similarity">
    <text evidence="3 10">Belongs to the ATPase gamma chain family.</text>
</comment>
<gene>
    <name evidence="10" type="primary">atpG</name>
    <name evidence="11" type="ORF">DL239_12155</name>
</gene>